<dbReference type="PROSITE" id="PS51186">
    <property type="entry name" value="GNAT"/>
    <property type="match status" value="1"/>
</dbReference>
<dbReference type="Pfam" id="PF13302">
    <property type="entry name" value="Acetyltransf_3"/>
    <property type="match status" value="1"/>
</dbReference>
<dbReference type="InterPro" id="IPR016181">
    <property type="entry name" value="Acyl_CoA_acyltransferase"/>
</dbReference>
<proteinExistence type="predicted"/>
<dbReference type="InterPro" id="IPR000182">
    <property type="entry name" value="GNAT_dom"/>
</dbReference>
<dbReference type="PANTHER" id="PTHR43441">
    <property type="entry name" value="RIBOSOMAL-PROTEIN-SERINE ACETYLTRANSFERASE"/>
    <property type="match status" value="1"/>
</dbReference>
<protein>
    <submittedName>
        <fullName evidence="2">GCN5 family acetyltransferase</fullName>
    </submittedName>
</protein>
<evidence type="ECO:0000259" key="1">
    <source>
        <dbReference type="PROSITE" id="PS51186"/>
    </source>
</evidence>
<dbReference type="Gene3D" id="3.40.630.30">
    <property type="match status" value="1"/>
</dbReference>
<dbReference type="SUPFAM" id="SSF55729">
    <property type="entry name" value="Acyl-CoA N-acyltransferases (Nat)"/>
    <property type="match status" value="1"/>
</dbReference>
<evidence type="ECO:0000313" key="3">
    <source>
        <dbReference type="Proteomes" id="UP000093501"/>
    </source>
</evidence>
<dbReference type="InterPro" id="IPR051908">
    <property type="entry name" value="Ribosomal_N-acetyltransferase"/>
</dbReference>
<dbReference type="EMBL" id="MBQD01000020">
    <property type="protein sequence ID" value="OCL34779.1"/>
    <property type="molecule type" value="Genomic_DNA"/>
</dbReference>
<dbReference type="GO" id="GO:0008999">
    <property type="term" value="F:protein-N-terminal-alanine acetyltransferase activity"/>
    <property type="evidence" value="ECO:0007669"/>
    <property type="project" value="TreeGrafter"/>
</dbReference>
<dbReference type="GO" id="GO:0005737">
    <property type="term" value="C:cytoplasm"/>
    <property type="evidence" value="ECO:0007669"/>
    <property type="project" value="TreeGrafter"/>
</dbReference>
<sequence length="211" mass="23480">MEQIWPPFGLRITAGDLQLTAIREGDLPDLVGLVLDGIHDPAHMPFLFPWTDAPADELPANYMRYFGRMIAAQTPETTNLELVVRRGDEVVGIQALEGNDFPVTRTLQTGSWLARRFHGHGIGTRMRQAVCAFAFDHLGAERITSSAFLDNPASLAVSRKVGYQPSGRQWVSRRGQPAEQQRLLLTPDTFVRGDEILVDGATELRRFLGLD</sequence>
<organism evidence="2 3">
    <name type="scientific">Tessaracoccus lapidicaptus</name>
    <dbReference type="NCBI Taxonomy" id="1427523"/>
    <lineage>
        <taxon>Bacteria</taxon>
        <taxon>Bacillati</taxon>
        <taxon>Actinomycetota</taxon>
        <taxon>Actinomycetes</taxon>
        <taxon>Propionibacteriales</taxon>
        <taxon>Propionibacteriaceae</taxon>
        <taxon>Tessaracoccus</taxon>
    </lineage>
</organism>
<gene>
    <name evidence="2" type="ORF">BCR15_01965</name>
</gene>
<keyword evidence="2" id="KW-0808">Transferase</keyword>
<dbReference type="AlphaFoldDB" id="A0A1C0AND4"/>
<comment type="caution">
    <text evidence="2">The sequence shown here is derived from an EMBL/GenBank/DDBJ whole genome shotgun (WGS) entry which is preliminary data.</text>
</comment>
<evidence type="ECO:0000313" key="2">
    <source>
        <dbReference type="EMBL" id="OCL34779.1"/>
    </source>
</evidence>
<feature type="domain" description="N-acetyltransferase" evidence="1">
    <location>
        <begin position="17"/>
        <end position="179"/>
    </location>
</feature>
<accession>A0A1C0AND4</accession>
<name>A0A1C0AND4_9ACTN</name>
<dbReference type="PANTHER" id="PTHR43441:SF11">
    <property type="entry name" value="RIBOSOMAL-PROTEIN-SERINE ACETYLTRANSFERASE"/>
    <property type="match status" value="1"/>
</dbReference>
<reference evidence="3" key="1">
    <citation type="submission" date="2016-07" db="EMBL/GenBank/DDBJ databases">
        <authorList>
            <person name="Florea S."/>
            <person name="Webb J.S."/>
            <person name="Jaromczyk J."/>
            <person name="Schardl C.L."/>
        </authorList>
    </citation>
    <scope>NUCLEOTIDE SEQUENCE [LARGE SCALE GENOMIC DNA]</scope>
    <source>
        <strain evidence="3">IPBSL-7</strain>
    </source>
</reference>
<dbReference type="Proteomes" id="UP000093501">
    <property type="component" value="Unassembled WGS sequence"/>
</dbReference>
<dbReference type="GO" id="GO:1990189">
    <property type="term" value="F:protein N-terminal-serine acetyltransferase activity"/>
    <property type="evidence" value="ECO:0007669"/>
    <property type="project" value="TreeGrafter"/>
</dbReference>
<keyword evidence="3" id="KW-1185">Reference proteome</keyword>